<dbReference type="InterPro" id="IPR014752">
    <property type="entry name" value="Arrestin-like_C"/>
</dbReference>
<protein>
    <submittedName>
        <fullName evidence="1">Uncharacterized protein</fullName>
    </submittedName>
</protein>
<proteinExistence type="predicted"/>
<dbReference type="AlphaFoldDB" id="A0A226F1I7"/>
<name>A0A226F1I7_FOLCA</name>
<evidence type="ECO:0000313" key="2">
    <source>
        <dbReference type="Proteomes" id="UP000198287"/>
    </source>
</evidence>
<gene>
    <name evidence="1" type="ORF">Fcan01_00856</name>
</gene>
<evidence type="ECO:0000313" key="1">
    <source>
        <dbReference type="EMBL" id="OXA63297.1"/>
    </source>
</evidence>
<accession>A0A226F1I7</accession>
<comment type="caution">
    <text evidence="1">The sequence shown here is derived from an EMBL/GenBank/DDBJ whole genome shotgun (WGS) entry which is preliminary data.</text>
</comment>
<sequence length="261" mass="29509">MSTMFVAATTSLVVEFHGQLASTAFEDNNKPLPQLVPDATSELICNSKIFALVSGTENGIKKQLNLKEQTYILARNPASFPFRILLPENHDQLPSSLKSSNLSVEYFLVCYLRTEHGYEELDKRPLHFRGHNLITFQNECKTFKVVLPMELAGDSLEHLEEIFIGTGRLLTASETNKGPGLFSRIRSQSVSSLLSLFPPSYSGLPSRRGSQISLETCQFKCCLLIMTTYLIQMRLCLLIKSDNLLYSIRFPYYYVNFNLTT</sequence>
<dbReference type="Proteomes" id="UP000198287">
    <property type="component" value="Unassembled WGS sequence"/>
</dbReference>
<keyword evidence="2" id="KW-1185">Reference proteome</keyword>
<dbReference type="Gene3D" id="2.60.40.640">
    <property type="match status" value="1"/>
</dbReference>
<organism evidence="1 2">
    <name type="scientific">Folsomia candida</name>
    <name type="common">Springtail</name>
    <dbReference type="NCBI Taxonomy" id="158441"/>
    <lineage>
        <taxon>Eukaryota</taxon>
        <taxon>Metazoa</taxon>
        <taxon>Ecdysozoa</taxon>
        <taxon>Arthropoda</taxon>
        <taxon>Hexapoda</taxon>
        <taxon>Collembola</taxon>
        <taxon>Entomobryomorpha</taxon>
        <taxon>Isotomoidea</taxon>
        <taxon>Isotomidae</taxon>
        <taxon>Proisotominae</taxon>
        <taxon>Folsomia</taxon>
    </lineage>
</organism>
<reference evidence="1 2" key="1">
    <citation type="submission" date="2015-12" db="EMBL/GenBank/DDBJ databases">
        <title>The genome of Folsomia candida.</title>
        <authorList>
            <person name="Faddeeva A."/>
            <person name="Derks M.F."/>
            <person name="Anvar Y."/>
            <person name="Smit S."/>
            <person name="Van Straalen N."/>
            <person name="Roelofs D."/>
        </authorList>
    </citation>
    <scope>NUCLEOTIDE SEQUENCE [LARGE SCALE GENOMIC DNA]</scope>
    <source>
        <strain evidence="1 2">VU population</strain>
        <tissue evidence="1">Whole body</tissue>
    </source>
</reference>
<dbReference type="EMBL" id="LNIX01000001">
    <property type="protein sequence ID" value="OXA63297.1"/>
    <property type="molecule type" value="Genomic_DNA"/>
</dbReference>